<feature type="region of interest" description="Disordered" evidence="9">
    <location>
        <begin position="101"/>
        <end position="129"/>
    </location>
</feature>
<evidence type="ECO:0000256" key="9">
    <source>
        <dbReference type="SAM" id="MobiDB-lite"/>
    </source>
</evidence>
<evidence type="ECO:0000256" key="7">
    <source>
        <dbReference type="ARBA" id="ARBA00023180"/>
    </source>
</evidence>
<dbReference type="Pfam" id="PF00019">
    <property type="entry name" value="TGF_beta"/>
    <property type="match status" value="1"/>
</dbReference>
<keyword evidence="4" id="KW-0732">Signal</keyword>
<dbReference type="PRINTS" id="PR00669">
    <property type="entry name" value="INHIBINA"/>
</dbReference>
<sequence length="233" mass="26461">MALCLLKSTCAPGQDMPTLFLKVFIYFVFNITGPEDLPEDHVWFDLRSLKTEVNEAELRVPLPRTTDTAKHQVQVFEVIRPASEKNPEPLLRLLDSRRAAGGEEASLDPAGGGRKRRGSGRNKHRRNRNKTCRRHRMYVDFNDVGWNNWIVAPPGYDAYYCLGECKYPLPDHLNTTNHAIVQTLVNSLNPTAVPRACCVPTELSSISMLYINEYEKVVLKNYHEMVVEGCGCR</sequence>
<evidence type="ECO:0000256" key="4">
    <source>
        <dbReference type="ARBA" id="ARBA00022729"/>
    </source>
</evidence>
<dbReference type="Gene3D" id="2.10.90.10">
    <property type="entry name" value="Cystine-knot cytokines"/>
    <property type="match status" value="1"/>
</dbReference>
<protein>
    <submittedName>
        <fullName evidence="11">BMP2</fullName>
    </submittedName>
</protein>
<dbReference type="Proteomes" id="UP001235939">
    <property type="component" value="Chromosome 16"/>
</dbReference>
<dbReference type="EMBL" id="CP092878">
    <property type="protein sequence ID" value="UYV78798.1"/>
    <property type="molecule type" value="Genomic_DNA"/>
</dbReference>
<name>A0ABY6LCA0_9ARAC</name>
<keyword evidence="3" id="KW-0964">Secreted</keyword>
<evidence type="ECO:0000256" key="6">
    <source>
        <dbReference type="ARBA" id="ARBA00023157"/>
    </source>
</evidence>
<evidence type="ECO:0000256" key="1">
    <source>
        <dbReference type="ARBA" id="ARBA00004613"/>
    </source>
</evidence>
<feature type="domain" description="TGF-beta family profile" evidence="10">
    <location>
        <begin position="114"/>
        <end position="233"/>
    </location>
</feature>
<dbReference type="PROSITE" id="PS00250">
    <property type="entry name" value="TGF_BETA_1"/>
    <property type="match status" value="1"/>
</dbReference>
<dbReference type="InterPro" id="IPR001839">
    <property type="entry name" value="TGF-b_C"/>
</dbReference>
<dbReference type="InterPro" id="IPR029034">
    <property type="entry name" value="Cystine-knot_cytokine"/>
</dbReference>
<evidence type="ECO:0000259" key="10">
    <source>
        <dbReference type="PROSITE" id="PS51362"/>
    </source>
</evidence>
<dbReference type="CDD" id="cd13760">
    <property type="entry name" value="TGF_beta_BMP2_like"/>
    <property type="match status" value="1"/>
</dbReference>
<dbReference type="InterPro" id="IPR017948">
    <property type="entry name" value="TGFb_CS"/>
</dbReference>
<evidence type="ECO:0000256" key="3">
    <source>
        <dbReference type="ARBA" id="ARBA00022525"/>
    </source>
</evidence>
<keyword evidence="7" id="KW-0325">Glycoprotein</keyword>
<dbReference type="PROSITE" id="PS51362">
    <property type="entry name" value="TGF_BETA_2"/>
    <property type="match status" value="1"/>
</dbReference>
<dbReference type="SMART" id="SM00204">
    <property type="entry name" value="TGFB"/>
    <property type="match status" value="1"/>
</dbReference>
<reference evidence="11 12" key="1">
    <citation type="submission" date="2022-01" db="EMBL/GenBank/DDBJ databases">
        <title>A chromosomal length assembly of Cordylochernes scorpioides.</title>
        <authorList>
            <person name="Zeh D."/>
            <person name="Zeh J."/>
        </authorList>
    </citation>
    <scope>NUCLEOTIDE SEQUENCE [LARGE SCALE GENOMIC DNA]</scope>
    <source>
        <strain evidence="11">IN4F17</strain>
        <tissue evidence="11">Whole Body</tissue>
    </source>
</reference>
<comment type="subcellular location">
    <subcellularLocation>
        <location evidence="1">Secreted</location>
    </subcellularLocation>
</comment>
<organism evidence="11 12">
    <name type="scientific">Cordylochernes scorpioides</name>
    <dbReference type="NCBI Taxonomy" id="51811"/>
    <lineage>
        <taxon>Eukaryota</taxon>
        <taxon>Metazoa</taxon>
        <taxon>Ecdysozoa</taxon>
        <taxon>Arthropoda</taxon>
        <taxon>Chelicerata</taxon>
        <taxon>Arachnida</taxon>
        <taxon>Pseudoscorpiones</taxon>
        <taxon>Cheliferoidea</taxon>
        <taxon>Chernetidae</taxon>
        <taxon>Cordylochernes</taxon>
    </lineage>
</organism>
<keyword evidence="5 8" id="KW-0339">Growth factor</keyword>
<accession>A0ABY6LCA0</accession>
<dbReference type="PANTHER" id="PTHR11848">
    <property type="entry name" value="TGF-BETA FAMILY"/>
    <property type="match status" value="1"/>
</dbReference>
<dbReference type="PANTHER" id="PTHR11848:SF263">
    <property type="entry name" value="PROTEIN DECAPENTAPLEGIC"/>
    <property type="match status" value="1"/>
</dbReference>
<dbReference type="SUPFAM" id="SSF57501">
    <property type="entry name" value="Cystine-knot cytokines"/>
    <property type="match status" value="1"/>
</dbReference>
<dbReference type="InterPro" id="IPR015615">
    <property type="entry name" value="TGF-beta-rel"/>
</dbReference>
<feature type="compositionally biased region" description="Basic residues" evidence="9">
    <location>
        <begin position="113"/>
        <end position="129"/>
    </location>
</feature>
<keyword evidence="12" id="KW-1185">Reference proteome</keyword>
<evidence type="ECO:0000256" key="8">
    <source>
        <dbReference type="RuleBase" id="RU000354"/>
    </source>
</evidence>
<evidence type="ECO:0000313" key="11">
    <source>
        <dbReference type="EMBL" id="UYV78798.1"/>
    </source>
</evidence>
<evidence type="ECO:0000313" key="12">
    <source>
        <dbReference type="Proteomes" id="UP001235939"/>
    </source>
</evidence>
<comment type="similarity">
    <text evidence="2 8">Belongs to the TGF-beta family.</text>
</comment>
<proteinExistence type="inferred from homology"/>
<evidence type="ECO:0000256" key="2">
    <source>
        <dbReference type="ARBA" id="ARBA00006656"/>
    </source>
</evidence>
<gene>
    <name evidence="11" type="ORF">LAZ67_16002814</name>
</gene>
<evidence type="ECO:0000256" key="5">
    <source>
        <dbReference type="ARBA" id="ARBA00023030"/>
    </source>
</evidence>
<keyword evidence="6" id="KW-1015">Disulfide bond</keyword>